<proteinExistence type="predicted"/>
<comment type="caution">
    <text evidence="1">The sequence shown here is derived from an EMBL/GenBank/DDBJ whole genome shotgun (WGS) entry which is preliminary data.</text>
</comment>
<evidence type="ECO:0000313" key="1">
    <source>
        <dbReference type="EMBL" id="MCI73961.1"/>
    </source>
</evidence>
<organism evidence="1 2">
    <name type="scientific">Trifolium medium</name>
    <dbReference type="NCBI Taxonomy" id="97028"/>
    <lineage>
        <taxon>Eukaryota</taxon>
        <taxon>Viridiplantae</taxon>
        <taxon>Streptophyta</taxon>
        <taxon>Embryophyta</taxon>
        <taxon>Tracheophyta</taxon>
        <taxon>Spermatophyta</taxon>
        <taxon>Magnoliopsida</taxon>
        <taxon>eudicotyledons</taxon>
        <taxon>Gunneridae</taxon>
        <taxon>Pentapetalae</taxon>
        <taxon>rosids</taxon>
        <taxon>fabids</taxon>
        <taxon>Fabales</taxon>
        <taxon>Fabaceae</taxon>
        <taxon>Papilionoideae</taxon>
        <taxon>50 kb inversion clade</taxon>
        <taxon>NPAAA clade</taxon>
        <taxon>Hologalegina</taxon>
        <taxon>IRL clade</taxon>
        <taxon>Trifolieae</taxon>
        <taxon>Trifolium</taxon>
    </lineage>
</organism>
<evidence type="ECO:0000313" key="2">
    <source>
        <dbReference type="Proteomes" id="UP000265520"/>
    </source>
</evidence>
<reference evidence="1 2" key="1">
    <citation type="journal article" date="2018" name="Front. Plant Sci.">
        <title>Red Clover (Trifolium pratense) and Zigzag Clover (T. medium) - A Picture of Genomic Similarities and Differences.</title>
        <authorList>
            <person name="Dluhosova J."/>
            <person name="Istvanek J."/>
            <person name="Nedelnik J."/>
            <person name="Repkova J."/>
        </authorList>
    </citation>
    <scope>NUCLEOTIDE SEQUENCE [LARGE SCALE GENOMIC DNA]</scope>
    <source>
        <strain evidence="2">cv. 10/8</strain>
        <tissue evidence="1">Leaf</tissue>
    </source>
</reference>
<accession>A0A392UK80</accession>
<dbReference type="EMBL" id="LXQA010850136">
    <property type="protein sequence ID" value="MCI73961.1"/>
    <property type="molecule type" value="Genomic_DNA"/>
</dbReference>
<protein>
    <submittedName>
        <fullName evidence="1">Uncharacterized protein</fullName>
    </submittedName>
</protein>
<dbReference type="AlphaFoldDB" id="A0A392UK80"/>
<keyword evidence="2" id="KW-1185">Reference proteome</keyword>
<name>A0A392UK80_9FABA</name>
<sequence length="38" mass="4367">MNKYRYGLTGDIAHAVSLQHIRDFRDLIQKAYSAEATI</sequence>
<feature type="non-terminal residue" evidence="1">
    <location>
        <position position="38"/>
    </location>
</feature>
<dbReference type="Proteomes" id="UP000265520">
    <property type="component" value="Unassembled WGS sequence"/>
</dbReference>